<comment type="cofactor">
    <cofactor evidence="1">
        <name>a divalent metal cation</name>
        <dbReference type="ChEBI" id="CHEBI:60240"/>
    </cofactor>
</comment>
<keyword evidence="4" id="KW-0862">Zinc</keyword>
<dbReference type="PROSITE" id="PS50950">
    <property type="entry name" value="ZF_THAP"/>
    <property type="match status" value="1"/>
</dbReference>
<reference evidence="9" key="1">
    <citation type="submission" date="2025-08" db="UniProtKB">
        <authorList>
            <consortium name="Ensembl"/>
        </authorList>
    </citation>
    <scope>IDENTIFICATION</scope>
</reference>
<sequence length="482" mass="54651">MPSICCAVCCDNSKSQSKGLTFYNIPKNTERRQKWIAAIKITGLLQNTPDCAVSTLFWKSDNPLNPDYVPSLFAYLSPEQRQRKINYYKKFEQTQAVKRKRCCTGDVSMSPRDYCTHMETDYSDNFPEDSGQSGEHSYCKDPIHTESSVVCPNEACKATVKKLTEECTRLRAEVYQLRDRVSKLSFQQEMFKDNDEMVLDLTGLPSYAKMMVVFTFLSGFLKEGPGLTPFHCFLMTLMRMRLDLPLHFLTYIFHVSKPTASLIFNSTLNVMYSRLSSFIVWPSKEQIQIPMCFKNSSYRNCTSIIDCFEIFIEKPKNIRARAQTYSQYKHHNTVKYLISITPQGVISFVSTGWGGRTSDKHLTENCGYLENLSPGDVVLADRGFTIGDAVGLYSAHLKIPAFTKGKQQLHPSELETTRGLAAVRIHVERVIGLVRNKYTILQSTIPITLCQTTTPGELTSLDKMVRVCCALCNICPSVVPLE</sequence>
<dbReference type="PANTHER" id="PTHR23080">
    <property type="entry name" value="THAP DOMAIN PROTEIN"/>
    <property type="match status" value="1"/>
</dbReference>
<reference evidence="9" key="2">
    <citation type="submission" date="2025-09" db="UniProtKB">
        <authorList>
            <consortium name="Ensembl"/>
        </authorList>
    </citation>
    <scope>IDENTIFICATION</scope>
</reference>
<protein>
    <submittedName>
        <fullName evidence="9">Uncharacterized LOC107576409</fullName>
    </submittedName>
</protein>
<dbReference type="InterPro" id="IPR027805">
    <property type="entry name" value="Transposase_HTH_dom"/>
</dbReference>
<dbReference type="Pfam" id="PF13613">
    <property type="entry name" value="HTH_Tnp_4"/>
    <property type="match status" value="1"/>
</dbReference>
<evidence type="ECO:0000313" key="10">
    <source>
        <dbReference type="Proteomes" id="UP000472262"/>
    </source>
</evidence>
<accession>A0A672K394</accession>
<dbReference type="InterPro" id="IPR027806">
    <property type="entry name" value="HARBI1_dom"/>
</dbReference>
<dbReference type="AlphaFoldDB" id="A0A672K394"/>
<evidence type="ECO:0000259" key="8">
    <source>
        <dbReference type="PROSITE" id="PS50950"/>
    </source>
</evidence>
<organism evidence="9 10">
    <name type="scientific">Sinocyclocheilus grahami</name>
    <name type="common">Dianchi golden-line fish</name>
    <name type="synonym">Barbus grahami</name>
    <dbReference type="NCBI Taxonomy" id="75366"/>
    <lineage>
        <taxon>Eukaryota</taxon>
        <taxon>Metazoa</taxon>
        <taxon>Chordata</taxon>
        <taxon>Craniata</taxon>
        <taxon>Vertebrata</taxon>
        <taxon>Euteleostomi</taxon>
        <taxon>Actinopterygii</taxon>
        <taxon>Neopterygii</taxon>
        <taxon>Teleostei</taxon>
        <taxon>Ostariophysi</taxon>
        <taxon>Cypriniformes</taxon>
        <taxon>Cyprinidae</taxon>
        <taxon>Cyprininae</taxon>
        <taxon>Sinocyclocheilus</taxon>
    </lineage>
</organism>
<evidence type="ECO:0000313" key="9">
    <source>
        <dbReference type="Ensembl" id="ENSSGRP00000005310.1"/>
    </source>
</evidence>
<keyword evidence="7" id="KW-0175">Coiled coil</keyword>
<dbReference type="GO" id="GO:0003677">
    <property type="term" value="F:DNA binding"/>
    <property type="evidence" value="ECO:0007669"/>
    <property type="project" value="UniProtKB-UniRule"/>
</dbReference>
<evidence type="ECO:0000256" key="4">
    <source>
        <dbReference type="ARBA" id="ARBA00022833"/>
    </source>
</evidence>
<evidence type="ECO:0000256" key="1">
    <source>
        <dbReference type="ARBA" id="ARBA00001968"/>
    </source>
</evidence>
<evidence type="ECO:0000256" key="6">
    <source>
        <dbReference type="PROSITE-ProRule" id="PRU00309"/>
    </source>
</evidence>
<dbReference type="Pfam" id="PF05485">
    <property type="entry name" value="THAP"/>
    <property type="match status" value="1"/>
</dbReference>
<keyword evidence="3 6" id="KW-0863">Zinc-finger</keyword>
<feature type="domain" description="THAP-type" evidence="8">
    <location>
        <begin position="1"/>
        <end position="73"/>
    </location>
</feature>
<proteinExistence type="predicted"/>
<dbReference type="OMA" id="CATASMI"/>
<keyword evidence="10" id="KW-1185">Reference proteome</keyword>
<evidence type="ECO:0000256" key="7">
    <source>
        <dbReference type="SAM" id="Coils"/>
    </source>
</evidence>
<feature type="coiled-coil region" evidence="7">
    <location>
        <begin position="153"/>
        <end position="180"/>
    </location>
</feature>
<dbReference type="SUPFAM" id="SSF57716">
    <property type="entry name" value="Glucocorticoid receptor-like (DNA-binding domain)"/>
    <property type="match status" value="1"/>
</dbReference>
<dbReference type="InterPro" id="IPR006612">
    <property type="entry name" value="THAP_Znf"/>
</dbReference>
<name>A0A672K394_SINGR</name>
<dbReference type="Pfam" id="PF13359">
    <property type="entry name" value="DDE_Tnp_4"/>
    <property type="match status" value="1"/>
</dbReference>
<evidence type="ECO:0000256" key="3">
    <source>
        <dbReference type="ARBA" id="ARBA00022771"/>
    </source>
</evidence>
<gene>
    <name evidence="9" type="primary">LOC107576409</name>
</gene>
<evidence type="ECO:0000256" key="5">
    <source>
        <dbReference type="ARBA" id="ARBA00023125"/>
    </source>
</evidence>
<keyword evidence="2" id="KW-0479">Metal-binding</keyword>
<dbReference type="Proteomes" id="UP000472262">
    <property type="component" value="Unassembled WGS sequence"/>
</dbReference>
<dbReference type="Ensembl" id="ENSSGRT00000005749.1">
    <property type="protein sequence ID" value="ENSSGRP00000005310.1"/>
    <property type="gene ID" value="ENSSGRG00000003425.1"/>
</dbReference>
<dbReference type="GO" id="GO:0008270">
    <property type="term" value="F:zinc ion binding"/>
    <property type="evidence" value="ECO:0007669"/>
    <property type="project" value="UniProtKB-KW"/>
</dbReference>
<keyword evidence="5 6" id="KW-0238">DNA-binding</keyword>
<dbReference type="InParanoid" id="A0A672K394"/>
<evidence type="ECO:0000256" key="2">
    <source>
        <dbReference type="ARBA" id="ARBA00022723"/>
    </source>
</evidence>